<keyword evidence="11" id="KW-0007">Acetylation</keyword>
<dbReference type="EMBL" id="GEBQ01014781">
    <property type="protein sequence ID" value="JAT25196.1"/>
    <property type="molecule type" value="Transcribed_RNA"/>
</dbReference>
<evidence type="ECO:0000256" key="12">
    <source>
        <dbReference type="ARBA" id="ARBA00023128"/>
    </source>
</evidence>
<feature type="transmembrane region" description="Helical" evidence="17">
    <location>
        <begin position="12"/>
        <end position="31"/>
    </location>
</feature>
<evidence type="ECO:0000256" key="11">
    <source>
        <dbReference type="ARBA" id="ARBA00022990"/>
    </source>
</evidence>
<evidence type="ECO:0000256" key="16">
    <source>
        <dbReference type="ARBA" id="ARBA00049385"/>
    </source>
</evidence>
<evidence type="ECO:0000256" key="9">
    <source>
        <dbReference type="ARBA" id="ARBA00022824"/>
    </source>
</evidence>
<evidence type="ECO:0000256" key="14">
    <source>
        <dbReference type="ARBA" id="ARBA00038540"/>
    </source>
</evidence>
<reference evidence="18" key="1">
    <citation type="submission" date="2015-11" db="EMBL/GenBank/DDBJ databases">
        <title>De novo transcriptome assembly of four potential Pierce s Disease insect vectors from Arizona vineyards.</title>
        <authorList>
            <person name="Tassone E.E."/>
        </authorList>
    </citation>
    <scope>NUCLEOTIDE SEQUENCE</scope>
</reference>
<dbReference type="InterPro" id="IPR001129">
    <property type="entry name" value="Membr-assoc_MAPEG"/>
</dbReference>
<dbReference type="AlphaFoldDB" id="A0A1B6LNK0"/>
<keyword evidence="9" id="KW-0256">Endoplasmic reticulum</keyword>
<keyword evidence="12" id="KW-0496">Mitochondrion</keyword>
<feature type="transmembrane region" description="Helical" evidence="17">
    <location>
        <begin position="100"/>
        <end position="116"/>
    </location>
</feature>
<evidence type="ECO:0000256" key="13">
    <source>
        <dbReference type="ARBA" id="ARBA00023136"/>
    </source>
</evidence>
<keyword evidence="10 17" id="KW-1133">Transmembrane helix</keyword>
<dbReference type="SUPFAM" id="SSF161084">
    <property type="entry name" value="MAPEG domain-like"/>
    <property type="match status" value="1"/>
</dbReference>
<evidence type="ECO:0000313" key="18">
    <source>
        <dbReference type="EMBL" id="JAT25196.1"/>
    </source>
</evidence>
<gene>
    <name evidence="18" type="ORF">g.11400</name>
</gene>
<dbReference type="Pfam" id="PF01124">
    <property type="entry name" value="MAPEG"/>
    <property type="match status" value="1"/>
</dbReference>
<evidence type="ECO:0000256" key="7">
    <source>
        <dbReference type="ARBA" id="ARBA00022692"/>
    </source>
</evidence>
<evidence type="ECO:0000256" key="5">
    <source>
        <dbReference type="ARBA" id="ARBA00012452"/>
    </source>
</evidence>
<dbReference type="Gene3D" id="1.20.120.550">
    <property type="entry name" value="Membrane associated eicosanoid/glutathione metabolism-like domain"/>
    <property type="match status" value="1"/>
</dbReference>
<dbReference type="PANTHER" id="PTHR10689">
    <property type="entry name" value="MICROSOMAL GLUTATHIONE S-TRANSFERASE 1"/>
    <property type="match status" value="1"/>
</dbReference>
<comment type="subcellular location">
    <subcellularLocation>
        <location evidence="3">Endoplasmic reticulum membrane</location>
        <topology evidence="3">Multi-pass membrane protein</topology>
    </subcellularLocation>
    <subcellularLocation>
        <location evidence="2">Mitochondrion outer membrane</location>
    </subcellularLocation>
</comment>
<organism evidence="18">
    <name type="scientific">Graphocephala atropunctata</name>
    <dbReference type="NCBI Taxonomy" id="36148"/>
    <lineage>
        <taxon>Eukaryota</taxon>
        <taxon>Metazoa</taxon>
        <taxon>Ecdysozoa</taxon>
        <taxon>Arthropoda</taxon>
        <taxon>Hexapoda</taxon>
        <taxon>Insecta</taxon>
        <taxon>Pterygota</taxon>
        <taxon>Neoptera</taxon>
        <taxon>Paraneoptera</taxon>
        <taxon>Hemiptera</taxon>
        <taxon>Auchenorrhyncha</taxon>
        <taxon>Membracoidea</taxon>
        <taxon>Cicadellidae</taxon>
        <taxon>Cicadellinae</taxon>
        <taxon>Cicadellini</taxon>
        <taxon>Graphocephala</taxon>
    </lineage>
</organism>
<evidence type="ECO:0000256" key="15">
    <source>
        <dbReference type="ARBA" id="ARBA00039397"/>
    </source>
</evidence>
<sequence>PVHHQSSVVSRVSVRVYLCQVLSFAMVLSALNADNPVLQGFAFYASILIIKMMLMAILTGMQRFRKKAFISPEDAAAFKGEVKMEDPDVERVRRAHLNDLENIPIFLVTGFLFVLSDPDVVVALMFFRLFTLARIIHTFVYAIYVVRQPARAVAFGVGQLITLVMVIMIIVKFHQL</sequence>
<evidence type="ECO:0000256" key="2">
    <source>
        <dbReference type="ARBA" id="ARBA00004294"/>
    </source>
</evidence>
<evidence type="ECO:0000256" key="6">
    <source>
        <dbReference type="ARBA" id="ARBA00022679"/>
    </source>
</evidence>
<keyword evidence="13 17" id="KW-0472">Membrane</keyword>
<feature type="transmembrane region" description="Helical" evidence="17">
    <location>
        <begin position="122"/>
        <end position="145"/>
    </location>
</feature>
<dbReference type="InterPro" id="IPR040162">
    <property type="entry name" value="MGST1-like"/>
</dbReference>
<evidence type="ECO:0000256" key="4">
    <source>
        <dbReference type="ARBA" id="ARBA00010459"/>
    </source>
</evidence>
<comment type="catalytic activity">
    <reaction evidence="16">
        <text>RX + glutathione = an S-substituted glutathione + a halide anion + H(+)</text>
        <dbReference type="Rhea" id="RHEA:16437"/>
        <dbReference type="ChEBI" id="CHEBI:15378"/>
        <dbReference type="ChEBI" id="CHEBI:16042"/>
        <dbReference type="ChEBI" id="CHEBI:17792"/>
        <dbReference type="ChEBI" id="CHEBI:57925"/>
        <dbReference type="ChEBI" id="CHEBI:90779"/>
        <dbReference type="EC" id="2.5.1.18"/>
    </reaction>
    <physiologicalReaction direction="left-to-right" evidence="16">
        <dbReference type="Rhea" id="RHEA:16438"/>
    </physiologicalReaction>
</comment>
<evidence type="ECO:0000256" key="17">
    <source>
        <dbReference type="SAM" id="Phobius"/>
    </source>
</evidence>
<dbReference type="PANTHER" id="PTHR10689:SF6">
    <property type="entry name" value="MICROSOMAL GLUTATHIONE S-TRANSFERASE 1"/>
    <property type="match status" value="1"/>
</dbReference>
<accession>A0A1B6LNK0</accession>
<proteinExistence type="inferred from homology"/>
<dbReference type="GO" id="GO:0004364">
    <property type="term" value="F:glutathione transferase activity"/>
    <property type="evidence" value="ECO:0007669"/>
    <property type="project" value="UniProtKB-EC"/>
</dbReference>
<feature type="non-terminal residue" evidence="18">
    <location>
        <position position="1"/>
    </location>
</feature>
<dbReference type="GO" id="GO:0005741">
    <property type="term" value="C:mitochondrial outer membrane"/>
    <property type="evidence" value="ECO:0007669"/>
    <property type="project" value="UniProtKB-SubCell"/>
</dbReference>
<keyword evidence="8" id="KW-1000">Mitochondrion outer membrane</keyword>
<comment type="similarity">
    <text evidence="4">Belongs to the MAPEG family.</text>
</comment>
<evidence type="ECO:0000256" key="10">
    <source>
        <dbReference type="ARBA" id="ARBA00022989"/>
    </source>
</evidence>
<name>A0A1B6LNK0_9HEMI</name>
<dbReference type="InterPro" id="IPR023352">
    <property type="entry name" value="MAPEG-like_dom_sf"/>
</dbReference>
<comment type="subunit">
    <text evidence="14">Homotrimer; The trimer binds only one molecule of glutathione.</text>
</comment>
<feature type="transmembrane region" description="Helical" evidence="17">
    <location>
        <begin position="152"/>
        <end position="171"/>
    </location>
</feature>
<protein>
    <recommendedName>
        <fullName evidence="15">Microsomal glutathione S-transferase 1</fullName>
        <ecNumber evidence="5">2.5.1.18</ecNumber>
    </recommendedName>
</protein>
<feature type="transmembrane region" description="Helical" evidence="17">
    <location>
        <begin position="37"/>
        <end position="58"/>
    </location>
</feature>
<keyword evidence="7 17" id="KW-0812">Transmembrane</keyword>
<evidence type="ECO:0000256" key="3">
    <source>
        <dbReference type="ARBA" id="ARBA00004477"/>
    </source>
</evidence>
<evidence type="ECO:0000256" key="1">
    <source>
        <dbReference type="ARBA" id="ARBA00003701"/>
    </source>
</evidence>
<dbReference type="GO" id="GO:0005789">
    <property type="term" value="C:endoplasmic reticulum membrane"/>
    <property type="evidence" value="ECO:0007669"/>
    <property type="project" value="UniProtKB-SubCell"/>
</dbReference>
<comment type="function">
    <text evidence="1">Conjugation of reduced glutathione to a wide number of exogenous and endogenous hydrophobic electrophiles.</text>
</comment>
<dbReference type="FunFam" id="1.20.120.550:FF:000002">
    <property type="entry name" value="Microsomal glutathione S-transferase 1"/>
    <property type="match status" value="1"/>
</dbReference>
<keyword evidence="6" id="KW-0808">Transferase</keyword>
<dbReference type="EC" id="2.5.1.18" evidence="5"/>
<evidence type="ECO:0000256" key="8">
    <source>
        <dbReference type="ARBA" id="ARBA00022787"/>
    </source>
</evidence>